<accession>A0A3A8QTL6</accession>
<evidence type="ECO:0000313" key="2">
    <source>
        <dbReference type="Proteomes" id="UP000267003"/>
    </source>
</evidence>
<proteinExistence type="predicted"/>
<dbReference type="InterPro" id="IPR006311">
    <property type="entry name" value="TAT_signal"/>
</dbReference>
<gene>
    <name evidence="1" type="ORF">D7W81_06520</name>
</gene>
<sequence>MGARSCARTRRGRWRSGCCWGPGRTWIQSCSRWWRHRCRLLNPEAFQAKERVMSEDSNRRNFLKAMGLTAVAAVVPMGLGAARVAGAAPAVSGGSGALELWLLDTGAGVLDAGLYGSARQDLVAAVQARGEALPY</sequence>
<evidence type="ECO:0008006" key="3">
    <source>
        <dbReference type="Google" id="ProtNLM"/>
    </source>
</evidence>
<dbReference type="Proteomes" id="UP000267003">
    <property type="component" value="Unassembled WGS sequence"/>
</dbReference>
<organism evidence="1 2">
    <name type="scientific">Corallococcus aberystwythensis</name>
    <dbReference type="NCBI Taxonomy" id="2316722"/>
    <lineage>
        <taxon>Bacteria</taxon>
        <taxon>Pseudomonadati</taxon>
        <taxon>Myxococcota</taxon>
        <taxon>Myxococcia</taxon>
        <taxon>Myxococcales</taxon>
        <taxon>Cystobacterineae</taxon>
        <taxon>Myxococcaceae</taxon>
        <taxon>Corallococcus</taxon>
    </lineage>
</organism>
<keyword evidence="2" id="KW-1185">Reference proteome</keyword>
<evidence type="ECO:0000313" key="1">
    <source>
        <dbReference type="EMBL" id="RKH72076.1"/>
    </source>
</evidence>
<reference evidence="2" key="1">
    <citation type="submission" date="2018-09" db="EMBL/GenBank/DDBJ databases">
        <authorList>
            <person name="Livingstone P.G."/>
            <person name="Whitworth D.E."/>
        </authorList>
    </citation>
    <scope>NUCLEOTIDE SEQUENCE [LARGE SCALE GENOMIC DNA]</scope>
    <source>
        <strain evidence="2">AB050A</strain>
    </source>
</reference>
<dbReference type="AlphaFoldDB" id="A0A3A8QTL6"/>
<comment type="caution">
    <text evidence="1">The sequence shown here is derived from an EMBL/GenBank/DDBJ whole genome shotgun (WGS) entry which is preliminary data.</text>
</comment>
<protein>
    <recommendedName>
        <fullName evidence="3">Twin-arginine translocation signal domain-containing protein</fullName>
    </recommendedName>
</protein>
<dbReference type="PROSITE" id="PS51318">
    <property type="entry name" value="TAT"/>
    <property type="match status" value="1"/>
</dbReference>
<dbReference type="EMBL" id="RAWK01000028">
    <property type="protein sequence ID" value="RKH72076.1"/>
    <property type="molecule type" value="Genomic_DNA"/>
</dbReference>
<name>A0A3A8QTL6_9BACT</name>